<accession>A0A1J5R7H3</accession>
<organism evidence="5">
    <name type="scientific">mine drainage metagenome</name>
    <dbReference type="NCBI Taxonomy" id="410659"/>
    <lineage>
        <taxon>unclassified sequences</taxon>
        <taxon>metagenomes</taxon>
        <taxon>ecological metagenomes</taxon>
    </lineage>
</organism>
<evidence type="ECO:0000256" key="3">
    <source>
        <dbReference type="ARBA" id="ARBA00023163"/>
    </source>
</evidence>
<dbReference type="PROSITE" id="PS01124">
    <property type="entry name" value="HTH_ARAC_FAMILY_2"/>
    <property type="match status" value="1"/>
</dbReference>
<dbReference type="Pfam" id="PF12833">
    <property type="entry name" value="HTH_18"/>
    <property type="match status" value="1"/>
</dbReference>
<keyword evidence="2" id="KW-0238">DNA-binding</keyword>
<comment type="caution">
    <text evidence="5">The sequence shown here is derived from an EMBL/GenBank/DDBJ whole genome shotgun (WGS) entry which is preliminary data.</text>
</comment>
<sequence length="330" mass="37377">MQRLLYPESVENRRPPSAVNFQSTKDFEEQAVLLDGWNQGYAQLSSGGFEGYVSEMRFDDLHLFMEYSSQSLFQNGQLPEDVIAVGVPLQFSGNGLFCGSACNHQSMHIFSGENGFEFFSPTQLLMGGMVVKRDQLAPWLSEQDIDIVNSKTQQSRLMPIEMHKAQSVRAFMTGAFEMVNQTPQLLHRANTLRSLTKTVMSLLAEGLVDNTSAPEAKPSSLKCWKIINDTRELVQQHADSPLSVADVCKVLGISRRTLQYCFQNLLDTNPVTYLRAERLNGVRRMLRTSHSVTEAAAHWGFWHFGHFSQEYKKMFGELPSVTYKRLHGMH</sequence>
<name>A0A1J5R7H3_9ZZZZ</name>
<keyword evidence="1" id="KW-0805">Transcription regulation</keyword>
<dbReference type="InterPro" id="IPR009057">
    <property type="entry name" value="Homeodomain-like_sf"/>
</dbReference>
<dbReference type="PROSITE" id="PS00041">
    <property type="entry name" value="HTH_ARAC_FAMILY_1"/>
    <property type="match status" value="1"/>
</dbReference>
<proteinExistence type="predicted"/>
<feature type="domain" description="HTH araC/xylS-type" evidence="4">
    <location>
        <begin position="228"/>
        <end position="325"/>
    </location>
</feature>
<dbReference type="InterPro" id="IPR053142">
    <property type="entry name" value="PchR_regulatory_protein"/>
</dbReference>
<evidence type="ECO:0000259" key="4">
    <source>
        <dbReference type="PROSITE" id="PS01124"/>
    </source>
</evidence>
<dbReference type="PANTHER" id="PTHR47893">
    <property type="entry name" value="REGULATORY PROTEIN PCHR"/>
    <property type="match status" value="1"/>
</dbReference>
<dbReference type="EMBL" id="MLJW01000245">
    <property type="protein sequence ID" value="OIQ91942.1"/>
    <property type="molecule type" value="Genomic_DNA"/>
</dbReference>
<dbReference type="GO" id="GO:0003700">
    <property type="term" value="F:DNA-binding transcription factor activity"/>
    <property type="evidence" value="ECO:0007669"/>
    <property type="project" value="InterPro"/>
</dbReference>
<dbReference type="SUPFAM" id="SSF46689">
    <property type="entry name" value="Homeodomain-like"/>
    <property type="match status" value="2"/>
</dbReference>
<keyword evidence="3" id="KW-0804">Transcription</keyword>
<evidence type="ECO:0000256" key="1">
    <source>
        <dbReference type="ARBA" id="ARBA00023015"/>
    </source>
</evidence>
<dbReference type="GO" id="GO:0043565">
    <property type="term" value="F:sequence-specific DNA binding"/>
    <property type="evidence" value="ECO:0007669"/>
    <property type="project" value="InterPro"/>
</dbReference>
<gene>
    <name evidence="5" type="primary">cdhR_7</name>
    <name evidence="5" type="ORF">GALL_261460</name>
</gene>
<protein>
    <submittedName>
        <fullName evidence="5">HTH-type transcriptional regulator CdhR</fullName>
    </submittedName>
</protein>
<evidence type="ECO:0000313" key="5">
    <source>
        <dbReference type="EMBL" id="OIQ91942.1"/>
    </source>
</evidence>
<dbReference type="PANTHER" id="PTHR47893:SF1">
    <property type="entry name" value="REGULATORY PROTEIN PCHR"/>
    <property type="match status" value="1"/>
</dbReference>
<dbReference type="SMART" id="SM00342">
    <property type="entry name" value="HTH_ARAC"/>
    <property type="match status" value="1"/>
</dbReference>
<dbReference type="InterPro" id="IPR018060">
    <property type="entry name" value="HTH_AraC"/>
</dbReference>
<evidence type="ECO:0000256" key="2">
    <source>
        <dbReference type="ARBA" id="ARBA00023125"/>
    </source>
</evidence>
<dbReference type="AlphaFoldDB" id="A0A1J5R7H3"/>
<reference evidence="5" key="1">
    <citation type="submission" date="2016-10" db="EMBL/GenBank/DDBJ databases">
        <title>Sequence of Gallionella enrichment culture.</title>
        <authorList>
            <person name="Poehlein A."/>
            <person name="Muehling M."/>
            <person name="Daniel R."/>
        </authorList>
    </citation>
    <scope>NUCLEOTIDE SEQUENCE</scope>
</reference>
<dbReference type="InterPro" id="IPR018062">
    <property type="entry name" value="HTH_AraC-typ_CS"/>
</dbReference>
<dbReference type="Gene3D" id="1.10.10.60">
    <property type="entry name" value="Homeodomain-like"/>
    <property type="match status" value="1"/>
</dbReference>